<keyword evidence="4" id="KW-0547">Nucleotide-binding</keyword>
<dbReference type="GO" id="GO:0004674">
    <property type="term" value="F:protein serine/threonine kinase activity"/>
    <property type="evidence" value="ECO:0007669"/>
    <property type="project" value="UniProtKB-KW"/>
</dbReference>
<dbReference type="Gene3D" id="1.10.510.10">
    <property type="entry name" value="Transferase(Phosphotransferase) domain 1"/>
    <property type="match status" value="1"/>
</dbReference>
<organism evidence="10 11">
    <name type="scientific">Penstemon smallii</name>
    <dbReference type="NCBI Taxonomy" id="265156"/>
    <lineage>
        <taxon>Eukaryota</taxon>
        <taxon>Viridiplantae</taxon>
        <taxon>Streptophyta</taxon>
        <taxon>Embryophyta</taxon>
        <taxon>Tracheophyta</taxon>
        <taxon>Spermatophyta</taxon>
        <taxon>Magnoliopsida</taxon>
        <taxon>eudicotyledons</taxon>
        <taxon>Gunneridae</taxon>
        <taxon>Pentapetalae</taxon>
        <taxon>asterids</taxon>
        <taxon>lamiids</taxon>
        <taxon>Lamiales</taxon>
        <taxon>Plantaginaceae</taxon>
        <taxon>Cheloneae</taxon>
        <taxon>Penstemon</taxon>
    </lineage>
</organism>
<dbReference type="SUPFAM" id="SSF56112">
    <property type="entry name" value="Protein kinase-like (PK-like)"/>
    <property type="match status" value="1"/>
</dbReference>
<keyword evidence="5" id="KW-0418">Kinase</keyword>
<dbReference type="FunFam" id="3.30.200.20:FF:000075">
    <property type="entry name" value="Probable serine/threonine-protein kinase WNK1"/>
    <property type="match status" value="1"/>
</dbReference>
<dbReference type="GO" id="GO:0005524">
    <property type="term" value="F:ATP binding"/>
    <property type="evidence" value="ECO:0007669"/>
    <property type="project" value="UniProtKB-KW"/>
</dbReference>
<evidence type="ECO:0000256" key="1">
    <source>
        <dbReference type="ARBA" id="ARBA00012513"/>
    </source>
</evidence>
<protein>
    <recommendedName>
        <fullName evidence="1">non-specific serine/threonine protein kinase</fullName>
        <ecNumber evidence="1">2.7.11.1</ecNumber>
    </recommendedName>
</protein>
<dbReference type="PROSITE" id="PS00108">
    <property type="entry name" value="PROTEIN_KINASE_ST"/>
    <property type="match status" value="1"/>
</dbReference>
<keyword evidence="11" id="KW-1185">Reference proteome</keyword>
<comment type="catalytic activity">
    <reaction evidence="7">
        <text>L-threonyl-[protein] + ATP = O-phospho-L-threonyl-[protein] + ADP + H(+)</text>
        <dbReference type="Rhea" id="RHEA:46608"/>
        <dbReference type="Rhea" id="RHEA-COMP:11060"/>
        <dbReference type="Rhea" id="RHEA-COMP:11605"/>
        <dbReference type="ChEBI" id="CHEBI:15378"/>
        <dbReference type="ChEBI" id="CHEBI:30013"/>
        <dbReference type="ChEBI" id="CHEBI:30616"/>
        <dbReference type="ChEBI" id="CHEBI:61977"/>
        <dbReference type="ChEBI" id="CHEBI:456216"/>
        <dbReference type="EC" id="2.7.11.1"/>
    </reaction>
</comment>
<evidence type="ECO:0000256" key="7">
    <source>
        <dbReference type="ARBA" id="ARBA00047899"/>
    </source>
</evidence>
<dbReference type="EMBL" id="JBJXBP010000005">
    <property type="protein sequence ID" value="KAL3828200.1"/>
    <property type="molecule type" value="Genomic_DNA"/>
</dbReference>
<reference evidence="10 11" key="1">
    <citation type="submission" date="2024-12" db="EMBL/GenBank/DDBJ databases">
        <title>The unique morphological basis and parallel evolutionary history of personate flowers in Penstemon.</title>
        <authorList>
            <person name="Depatie T.H."/>
            <person name="Wessinger C.A."/>
        </authorList>
    </citation>
    <scope>NUCLEOTIDE SEQUENCE [LARGE SCALE GENOMIC DNA]</scope>
    <source>
        <strain evidence="10">WTNN_2</strain>
        <tissue evidence="10">Leaf</tissue>
    </source>
</reference>
<evidence type="ECO:0000256" key="4">
    <source>
        <dbReference type="ARBA" id="ARBA00022741"/>
    </source>
</evidence>
<dbReference type="InterPro" id="IPR008271">
    <property type="entry name" value="Ser/Thr_kinase_AS"/>
</dbReference>
<evidence type="ECO:0000313" key="11">
    <source>
        <dbReference type="Proteomes" id="UP001634393"/>
    </source>
</evidence>
<feature type="domain" description="Protein kinase" evidence="9">
    <location>
        <begin position="22"/>
        <end position="287"/>
    </location>
</feature>
<dbReference type="InterPro" id="IPR011009">
    <property type="entry name" value="Kinase-like_dom_sf"/>
</dbReference>
<keyword evidence="3" id="KW-0808">Transferase</keyword>
<dbReference type="Pfam" id="PF00069">
    <property type="entry name" value="Pkinase"/>
    <property type="match status" value="1"/>
</dbReference>
<comment type="caution">
    <text evidence="10">The sequence shown here is derived from an EMBL/GenBank/DDBJ whole genome shotgun (WGS) entry which is preliminary data.</text>
</comment>
<evidence type="ECO:0000256" key="5">
    <source>
        <dbReference type="ARBA" id="ARBA00022777"/>
    </source>
</evidence>
<keyword evidence="2" id="KW-0723">Serine/threonine-protein kinase</keyword>
<dbReference type="AlphaFoldDB" id="A0ABD3SUB4"/>
<evidence type="ECO:0000256" key="2">
    <source>
        <dbReference type="ARBA" id="ARBA00022527"/>
    </source>
</evidence>
<dbReference type="InterPro" id="IPR050588">
    <property type="entry name" value="WNK_Ser-Thr_kinase"/>
</dbReference>
<keyword evidence="6" id="KW-0067">ATP-binding</keyword>
<accession>A0ABD3SUB4</accession>
<proteinExistence type="predicted"/>
<evidence type="ECO:0000256" key="6">
    <source>
        <dbReference type="ARBA" id="ARBA00022840"/>
    </source>
</evidence>
<evidence type="ECO:0000256" key="3">
    <source>
        <dbReference type="ARBA" id="ARBA00022679"/>
    </source>
</evidence>
<evidence type="ECO:0000256" key="8">
    <source>
        <dbReference type="ARBA" id="ARBA00048679"/>
    </source>
</evidence>
<dbReference type="InterPro" id="IPR000719">
    <property type="entry name" value="Prot_kinase_dom"/>
</dbReference>
<sequence length="287" mass="32257">MTKKLNFTESEIAERSLCGRYVRYNKLLGRGAFKDVYKGFDLISNVEIAWNQICLDDEITLKPSETHISLCSEAVFLKSLDHKNIMKCYSYWVDESSRTVNMITELFTCGSLRNYLKKSGSVDVQKIKNWGRQILQGLNYLHSQTPHIVHRDIKCHNIFVDVINDEIIEKCLLPASVRLSAFELLKDPFFSVGDSMLEEDSSCSCSIMSSVNSSPLDNMDESSVDFRVESIGFVHDSILSDISALYNSLVICDANNDGLSSSCNRSSVGEVSMSSKITFASEDMGFH</sequence>
<evidence type="ECO:0000313" key="10">
    <source>
        <dbReference type="EMBL" id="KAL3828200.1"/>
    </source>
</evidence>
<dbReference type="PANTHER" id="PTHR13902">
    <property type="entry name" value="SERINE/THREONINE-PROTEIN KINASE WNK WITH NO LYSINE -RELATED"/>
    <property type="match status" value="1"/>
</dbReference>
<name>A0ABD3SUB4_9LAMI</name>
<dbReference type="EC" id="2.7.11.1" evidence="1"/>
<evidence type="ECO:0000259" key="9">
    <source>
        <dbReference type="PROSITE" id="PS50011"/>
    </source>
</evidence>
<dbReference type="SMART" id="SM00220">
    <property type="entry name" value="S_TKc"/>
    <property type="match status" value="1"/>
</dbReference>
<gene>
    <name evidence="10" type="ORF">ACJIZ3_017002</name>
</gene>
<dbReference type="Proteomes" id="UP001634393">
    <property type="component" value="Unassembled WGS sequence"/>
</dbReference>
<dbReference type="PROSITE" id="PS50011">
    <property type="entry name" value="PROTEIN_KINASE_DOM"/>
    <property type="match status" value="1"/>
</dbReference>
<comment type="catalytic activity">
    <reaction evidence="8">
        <text>L-seryl-[protein] + ATP = O-phospho-L-seryl-[protein] + ADP + H(+)</text>
        <dbReference type="Rhea" id="RHEA:17989"/>
        <dbReference type="Rhea" id="RHEA-COMP:9863"/>
        <dbReference type="Rhea" id="RHEA-COMP:11604"/>
        <dbReference type="ChEBI" id="CHEBI:15378"/>
        <dbReference type="ChEBI" id="CHEBI:29999"/>
        <dbReference type="ChEBI" id="CHEBI:30616"/>
        <dbReference type="ChEBI" id="CHEBI:83421"/>
        <dbReference type="ChEBI" id="CHEBI:456216"/>
        <dbReference type="EC" id="2.7.11.1"/>
    </reaction>
</comment>
<dbReference type="Gene3D" id="3.30.200.20">
    <property type="entry name" value="Phosphorylase Kinase, domain 1"/>
    <property type="match status" value="1"/>
</dbReference>